<dbReference type="PANTHER" id="PTHR36456">
    <property type="entry name" value="UPF0232 PROTEIN SCO3875"/>
    <property type="match status" value="1"/>
</dbReference>
<proteinExistence type="predicted"/>
<dbReference type="RefSeq" id="WP_019245660.1">
    <property type="nucleotide sequence ID" value="NZ_CAPH01000009.1"/>
</dbReference>
<dbReference type="InterPro" id="IPR007922">
    <property type="entry name" value="DciA-like"/>
</dbReference>
<gene>
    <name evidence="1" type="ORF">NQ491_10185</name>
</gene>
<dbReference type="Proteomes" id="UP001059295">
    <property type="component" value="Chromosome"/>
</dbReference>
<accession>A0ABY5UYN0</accession>
<name>A0ABY5UYN0_9BACT</name>
<reference evidence="1" key="1">
    <citation type="journal article" date="2022" name="Cell">
        <title>Design, construction, and in vivo augmentation of a complex gut microbiome.</title>
        <authorList>
            <person name="Cheng A.G."/>
            <person name="Ho P.Y."/>
            <person name="Aranda-Diaz A."/>
            <person name="Jain S."/>
            <person name="Yu F.B."/>
            <person name="Meng X."/>
            <person name="Wang M."/>
            <person name="Iakiviak M."/>
            <person name="Nagashima K."/>
            <person name="Zhao A."/>
            <person name="Murugkar P."/>
            <person name="Patil A."/>
            <person name="Atabakhsh K."/>
            <person name="Weakley A."/>
            <person name="Yan J."/>
            <person name="Brumbaugh A.R."/>
            <person name="Higginbottom S."/>
            <person name="Dimas A."/>
            <person name="Shiver A.L."/>
            <person name="Deutschbauer A."/>
            <person name="Neff N."/>
            <person name="Sonnenburg J.L."/>
            <person name="Huang K.C."/>
            <person name="Fischbach M.A."/>
        </authorList>
    </citation>
    <scope>NUCLEOTIDE SEQUENCE</scope>
    <source>
        <strain evidence="1">AP11</strain>
    </source>
</reference>
<dbReference type="PANTHER" id="PTHR36456:SF1">
    <property type="entry name" value="UPF0232 PROTEIN SCO3875"/>
    <property type="match status" value="1"/>
</dbReference>
<sequence length="98" mass="10869">MRRRDPVRIGDALNDFFSSTPVIARKIAEAKIPDLWPVLVGNVIASYTTKIELRTGGRLFVHLSSSVARNEVFMRRSALMDAINEASGIRIVSSVIVK</sequence>
<dbReference type="GeneID" id="82892105"/>
<keyword evidence="2" id="KW-1185">Reference proteome</keyword>
<organism evidence="1 2">
    <name type="scientific">Alistipes ihumii AP11</name>
    <dbReference type="NCBI Taxonomy" id="1211813"/>
    <lineage>
        <taxon>Bacteria</taxon>
        <taxon>Pseudomonadati</taxon>
        <taxon>Bacteroidota</taxon>
        <taxon>Bacteroidia</taxon>
        <taxon>Bacteroidales</taxon>
        <taxon>Rikenellaceae</taxon>
        <taxon>Alistipes</taxon>
    </lineage>
</organism>
<dbReference type="Pfam" id="PF05258">
    <property type="entry name" value="DciA"/>
    <property type="match status" value="1"/>
</dbReference>
<evidence type="ECO:0000313" key="2">
    <source>
        <dbReference type="Proteomes" id="UP001059295"/>
    </source>
</evidence>
<dbReference type="EMBL" id="CP102294">
    <property type="protein sequence ID" value="UWN57007.1"/>
    <property type="molecule type" value="Genomic_DNA"/>
</dbReference>
<protein>
    <submittedName>
        <fullName evidence="1">DUF721 domain-containing protein</fullName>
    </submittedName>
</protein>
<evidence type="ECO:0000313" key="1">
    <source>
        <dbReference type="EMBL" id="UWN57007.1"/>
    </source>
</evidence>